<reference evidence="1 2" key="1">
    <citation type="submission" date="2019-08" db="EMBL/GenBank/DDBJ databases">
        <title>Whole genome of Aphis craccivora.</title>
        <authorList>
            <person name="Voronova N.V."/>
            <person name="Shulinski R.S."/>
            <person name="Bandarenka Y.V."/>
            <person name="Zhorov D.G."/>
            <person name="Warner D."/>
        </authorList>
    </citation>
    <scope>NUCLEOTIDE SEQUENCE [LARGE SCALE GENOMIC DNA]</scope>
    <source>
        <strain evidence="1">180601</strain>
        <tissue evidence="1">Whole Body</tissue>
    </source>
</reference>
<feature type="non-terminal residue" evidence="1">
    <location>
        <position position="1"/>
    </location>
</feature>
<dbReference type="EMBL" id="VUJU01009998">
    <property type="protein sequence ID" value="KAF0716393.1"/>
    <property type="molecule type" value="Genomic_DNA"/>
</dbReference>
<sequence>DREKYGEFHTLFHQLLEQEEDFFSYMRMTKSTFYYILENIREKIQKQSNFRRCISPEERLMVTLSFVSVFTINNRNNALILNFKGGI</sequence>
<name>A0A6G0W066_APHCR</name>
<dbReference type="Proteomes" id="UP000478052">
    <property type="component" value="Unassembled WGS sequence"/>
</dbReference>
<protein>
    <submittedName>
        <fullName evidence="1">Protein ALP1-like</fullName>
    </submittedName>
</protein>
<proteinExistence type="predicted"/>
<comment type="caution">
    <text evidence="1">The sequence shown here is derived from an EMBL/GenBank/DDBJ whole genome shotgun (WGS) entry which is preliminary data.</text>
</comment>
<evidence type="ECO:0000313" key="1">
    <source>
        <dbReference type="EMBL" id="KAF0716393.1"/>
    </source>
</evidence>
<keyword evidence="2" id="KW-1185">Reference proteome</keyword>
<accession>A0A6G0W066</accession>
<dbReference type="OrthoDB" id="6687646at2759"/>
<organism evidence="1 2">
    <name type="scientific">Aphis craccivora</name>
    <name type="common">Cowpea aphid</name>
    <dbReference type="NCBI Taxonomy" id="307492"/>
    <lineage>
        <taxon>Eukaryota</taxon>
        <taxon>Metazoa</taxon>
        <taxon>Ecdysozoa</taxon>
        <taxon>Arthropoda</taxon>
        <taxon>Hexapoda</taxon>
        <taxon>Insecta</taxon>
        <taxon>Pterygota</taxon>
        <taxon>Neoptera</taxon>
        <taxon>Paraneoptera</taxon>
        <taxon>Hemiptera</taxon>
        <taxon>Sternorrhyncha</taxon>
        <taxon>Aphidomorpha</taxon>
        <taxon>Aphidoidea</taxon>
        <taxon>Aphididae</taxon>
        <taxon>Aphidini</taxon>
        <taxon>Aphis</taxon>
        <taxon>Aphis</taxon>
    </lineage>
</organism>
<dbReference type="AlphaFoldDB" id="A0A6G0W066"/>
<gene>
    <name evidence="1" type="ORF">FWK35_00027183</name>
</gene>
<evidence type="ECO:0000313" key="2">
    <source>
        <dbReference type="Proteomes" id="UP000478052"/>
    </source>
</evidence>